<evidence type="ECO:0000313" key="4">
    <source>
        <dbReference type="Proteomes" id="UP000028782"/>
    </source>
</evidence>
<dbReference type="EMBL" id="CP006704">
    <property type="protein sequence ID" value="AIJ45983.1"/>
    <property type="molecule type" value="Genomic_DNA"/>
</dbReference>
<dbReference type="RefSeq" id="WP_003057075.1">
    <property type="nucleotide sequence ID" value="NZ_CP006704.1"/>
</dbReference>
<name>A0A076PK38_COMTE</name>
<protein>
    <submittedName>
        <fullName evidence="3">Mammalian cell entry protein</fullName>
    </submittedName>
</protein>
<keyword evidence="1" id="KW-1133">Transmembrane helix</keyword>
<keyword evidence="1" id="KW-0472">Membrane</keyword>
<dbReference type="InterPro" id="IPR052336">
    <property type="entry name" value="MlaD_Phospholipid_Transporter"/>
</dbReference>
<gene>
    <name evidence="3" type="ORF">O987_09265</name>
</gene>
<sequence length="329" mass="35264">MSETRMAEEQLIDEELLSLKPVAHLRAKAAALLALTLILILSAAAYLLYARGVFEPTQRLVLTADDSEGVVVGMDMTFSGFPIGRVHKIELAKDGSVRILVDVTEKDAHWLRQSSVFTLVKGLVGGTTIKAYTGMLDDAPLPPDSVRPVLSGDATAELPQIINSAKEVLANVAALTATDSALGGSLAEVRKLAERMQGQGGVLGAVLGSDEEAKKVGQMLERANSLLGRMDRMVARADSQVFDANGVMPQVKATMEQLNGLLADTRKSMAKVDAVLADMQVVGSNAREASTDLGALRAEVESNLLRLESVLNDLQRKWPFSHKPELKLP</sequence>
<keyword evidence="1" id="KW-0812">Transmembrane</keyword>
<dbReference type="Pfam" id="PF02470">
    <property type="entry name" value="MlaD"/>
    <property type="match status" value="1"/>
</dbReference>
<dbReference type="Proteomes" id="UP000028782">
    <property type="component" value="Chromosome"/>
</dbReference>
<dbReference type="PANTHER" id="PTHR33371">
    <property type="entry name" value="INTERMEMBRANE PHOSPHOLIPID TRANSPORT SYSTEM BINDING PROTEIN MLAD-RELATED"/>
    <property type="match status" value="1"/>
</dbReference>
<dbReference type="KEGG" id="ctes:O987_09265"/>
<dbReference type="HOGENOM" id="CLU_930269_0_0_4"/>
<feature type="transmembrane region" description="Helical" evidence="1">
    <location>
        <begin position="29"/>
        <end position="49"/>
    </location>
</feature>
<evidence type="ECO:0000256" key="1">
    <source>
        <dbReference type="SAM" id="Phobius"/>
    </source>
</evidence>
<dbReference type="PANTHER" id="PTHR33371:SF4">
    <property type="entry name" value="INTERMEMBRANE PHOSPHOLIPID TRANSPORT SYSTEM BINDING PROTEIN MLAD"/>
    <property type="match status" value="1"/>
</dbReference>
<accession>A0A076PK38</accession>
<evidence type="ECO:0000259" key="2">
    <source>
        <dbReference type="Pfam" id="PF02470"/>
    </source>
</evidence>
<proteinExistence type="predicted"/>
<evidence type="ECO:0000313" key="3">
    <source>
        <dbReference type="EMBL" id="AIJ45983.1"/>
    </source>
</evidence>
<feature type="domain" description="Mce/MlaD" evidence="2">
    <location>
        <begin position="57"/>
        <end position="128"/>
    </location>
</feature>
<dbReference type="InterPro" id="IPR003399">
    <property type="entry name" value="Mce/MlaD"/>
</dbReference>
<organism evidence="3 4">
    <name type="scientific">Comamonas testosteroni TK102</name>
    <dbReference type="NCBI Taxonomy" id="1392005"/>
    <lineage>
        <taxon>Bacteria</taxon>
        <taxon>Pseudomonadati</taxon>
        <taxon>Pseudomonadota</taxon>
        <taxon>Betaproteobacteria</taxon>
        <taxon>Burkholderiales</taxon>
        <taxon>Comamonadaceae</taxon>
        <taxon>Comamonas</taxon>
    </lineage>
</organism>
<dbReference type="AlphaFoldDB" id="A0A076PK38"/>
<reference evidence="3 4" key="1">
    <citation type="journal article" date="2014" name="Genome Announc.">
        <title>Complete Genome Sequence of Polychlorinated Biphenyl Degrader Comamonas testosteroni TK102 (NBRC 109938).</title>
        <authorList>
            <person name="Fukuda K."/>
            <person name="Hosoyama A."/>
            <person name="Tsuchikane K."/>
            <person name="Ohji S."/>
            <person name="Yamazoe A."/>
            <person name="Fujita N."/>
            <person name="Shintani M."/>
            <person name="Kimbara K."/>
        </authorList>
    </citation>
    <scope>NUCLEOTIDE SEQUENCE [LARGE SCALE GENOMIC DNA]</scope>
    <source>
        <strain evidence="3">TK102</strain>
    </source>
</reference>